<proteinExistence type="predicted"/>
<organism evidence="3 4">
    <name type="scientific">Cucurbita maxima</name>
    <name type="common">Pumpkin</name>
    <name type="synonym">Winter squash</name>
    <dbReference type="NCBI Taxonomy" id="3661"/>
    <lineage>
        <taxon>Eukaryota</taxon>
        <taxon>Viridiplantae</taxon>
        <taxon>Streptophyta</taxon>
        <taxon>Embryophyta</taxon>
        <taxon>Tracheophyta</taxon>
        <taxon>Spermatophyta</taxon>
        <taxon>Magnoliopsida</taxon>
        <taxon>eudicotyledons</taxon>
        <taxon>Gunneridae</taxon>
        <taxon>Pentapetalae</taxon>
        <taxon>rosids</taxon>
        <taxon>fabids</taxon>
        <taxon>Cucurbitales</taxon>
        <taxon>Cucurbitaceae</taxon>
        <taxon>Cucurbiteae</taxon>
        <taxon>Cucurbita</taxon>
    </lineage>
</organism>
<evidence type="ECO:0000313" key="3">
    <source>
        <dbReference type="Proteomes" id="UP000504608"/>
    </source>
</evidence>
<keyword evidence="2" id="KW-0812">Transmembrane</keyword>
<dbReference type="PANTHER" id="PTHR35477:SF1">
    <property type="entry name" value="OS06G0728500 PROTEIN"/>
    <property type="match status" value="1"/>
</dbReference>
<keyword evidence="2" id="KW-1133">Transmembrane helix</keyword>
<feature type="transmembrane region" description="Helical" evidence="2">
    <location>
        <begin position="12"/>
        <end position="37"/>
    </location>
</feature>
<keyword evidence="3" id="KW-1185">Reference proteome</keyword>
<feature type="compositionally biased region" description="Polar residues" evidence="1">
    <location>
        <begin position="333"/>
        <end position="344"/>
    </location>
</feature>
<sequence>MIFSFSLDLNFLLPLPFFFLFFCLKTLITPFSFYNSLLYSARDQRKKCQLSFLPSWRNISDLCLKLEFGRGRMEANICDVNHLDSDVLLPPRKRLLAGLRKKGVDGDGTFNVPPVASTSCSPPPSPSYGFTSIEFNIRLNNLLSAHSNTNLSPEEIVEASRSAAAAAVKAAEAARTAAEEKAAIAAKAVAAAKSAMDLVASISEEAAYKEIKQRKNKLKKHVPVQFLYTKYQPLENTRTDEEMARKLHRAINSSPRILKNSSGSDARGHKHKKLKTSPGSEKIMVSNCGISQESEPTPTCNGHAKTNEADSECSFQEAYKLKSDEKTIKYEKNNQSQMDTGESETSQKEKKTCDDISVTGKKKGRVKLKKLSLSICSFRDQKALKEDMDNGSSPILAVQNTGSPTPENVILHSVDSPSPTQGVLPIDSTSLWKCQEFKAPLSVEQNKVMQS</sequence>
<dbReference type="Proteomes" id="UP000504608">
    <property type="component" value="Unplaced"/>
</dbReference>
<gene>
    <name evidence="4" type="primary">LOC111470113</name>
</gene>
<evidence type="ECO:0000256" key="2">
    <source>
        <dbReference type="SAM" id="Phobius"/>
    </source>
</evidence>
<dbReference type="KEGG" id="cmax:111470113"/>
<evidence type="ECO:0000256" key="1">
    <source>
        <dbReference type="SAM" id="MobiDB-lite"/>
    </source>
</evidence>
<name>A0A6J1I8C3_CUCMA</name>
<dbReference type="GeneID" id="111470113"/>
<protein>
    <submittedName>
        <fullName evidence="4">Uncharacterized protein LOC111470113</fullName>
    </submittedName>
</protein>
<dbReference type="PANTHER" id="PTHR35477">
    <property type="entry name" value="OS06G0728500 PROTEIN"/>
    <property type="match status" value="1"/>
</dbReference>
<evidence type="ECO:0000313" key="4">
    <source>
        <dbReference type="RefSeq" id="XP_022971364.1"/>
    </source>
</evidence>
<accession>A0A6J1I8C3</accession>
<feature type="region of interest" description="Disordered" evidence="1">
    <location>
        <begin position="330"/>
        <end position="353"/>
    </location>
</feature>
<keyword evidence="2" id="KW-0472">Membrane</keyword>
<reference evidence="4" key="1">
    <citation type="submission" date="2025-08" db="UniProtKB">
        <authorList>
            <consortium name="RefSeq"/>
        </authorList>
    </citation>
    <scope>IDENTIFICATION</scope>
    <source>
        <tissue evidence="4">Young leaves</tissue>
    </source>
</reference>
<dbReference type="OrthoDB" id="1910495at2759"/>
<feature type="region of interest" description="Disordered" evidence="1">
    <location>
        <begin position="256"/>
        <end position="279"/>
    </location>
</feature>
<dbReference type="AlphaFoldDB" id="A0A6J1I8C3"/>
<dbReference type="RefSeq" id="XP_022971364.1">
    <property type="nucleotide sequence ID" value="XM_023115596.1"/>
</dbReference>